<evidence type="ECO:0000256" key="5">
    <source>
        <dbReference type="ARBA" id="ARBA00022989"/>
    </source>
</evidence>
<dbReference type="InterPro" id="IPR003439">
    <property type="entry name" value="ABC_transporter-like_ATP-bd"/>
</dbReference>
<dbReference type="InterPro" id="IPR017871">
    <property type="entry name" value="ABC_transporter-like_CS"/>
</dbReference>
<reference evidence="10" key="1">
    <citation type="submission" date="2016-10" db="EMBL/GenBank/DDBJ databases">
        <authorList>
            <person name="de Groot N.N."/>
        </authorList>
    </citation>
    <scope>NUCLEOTIDE SEQUENCE</scope>
</reference>
<keyword evidence="5 7" id="KW-1133">Transmembrane helix</keyword>
<feature type="transmembrane region" description="Helical" evidence="7">
    <location>
        <begin position="154"/>
        <end position="180"/>
    </location>
</feature>
<dbReference type="PANTHER" id="PTHR24221">
    <property type="entry name" value="ATP-BINDING CASSETTE SUB-FAMILY B"/>
    <property type="match status" value="1"/>
</dbReference>
<dbReference type="InterPro" id="IPR011527">
    <property type="entry name" value="ABC1_TM_dom"/>
</dbReference>
<keyword evidence="6 7" id="KW-0472">Membrane</keyword>
<evidence type="ECO:0000256" key="6">
    <source>
        <dbReference type="ARBA" id="ARBA00023136"/>
    </source>
</evidence>
<proteinExistence type="predicted"/>
<evidence type="ECO:0000256" key="4">
    <source>
        <dbReference type="ARBA" id="ARBA00022840"/>
    </source>
</evidence>
<dbReference type="SUPFAM" id="SSF52540">
    <property type="entry name" value="P-loop containing nucleoside triphosphate hydrolases"/>
    <property type="match status" value="1"/>
</dbReference>
<dbReference type="InterPro" id="IPR039421">
    <property type="entry name" value="Type_1_exporter"/>
</dbReference>
<dbReference type="AlphaFoldDB" id="A0A1W1BPU2"/>
<feature type="transmembrane region" description="Helical" evidence="7">
    <location>
        <begin position="274"/>
        <end position="293"/>
    </location>
</feature>
<dbReference type="Pfam" id="PF00005">
    <property type="entry name" value="ABC_tran"/>
    <property type="match status" value="1"/>
</dbReference>
<keyword evidence="2 7" id="KW-0812">Transmembrane</keyword>
<dbReference type="GO" id="GO:0005524">
    <property type="term" value="F:ATP binding"/>
    <property type="evidence" value="ECO:0007669"/>
    <property type="project" value="UniProtKB-KW"/>
</dbReference>
<dbReference type="InterPro" id="IPR036640">
    <property type="entry name" value="ABC1_TM_sf"/>
</dbReference>
<name>A0A1W1BPU2_9ZZZZ</name>
<dbReference type="Gene3D" id="1.20.1560.10">
    <property type="entry name" value="ABC transporter type 1, transmembrane domain"/>
    <property type="match status" value="1"/>
</dbReference>
<feature type="transmembrane region" description="Helical" evidence="7">
    <location>
        <begin position="28"/>
        <end position="56"/>
    </location>
</feature>
<sequence length="573" mass="64976">MSIKSNIIIKTIIAIGKILPKEFKKRSYLVLFLLLFNSILELFGLATLIPIFALLFKDNTIHENSVLLSIYNYFGFDSDEKFIIVLSAVMLSIVVLKNIISLMISYYQSKFSYDVMGYLTIRLHRLFYAKGYLYLKSINSTEFYRNSATIPERFAHTILFGTLTLVNELIILIFIVLAIFFYNPTVVLLLIFTVTPVFTIFYALTKERLKSYGEEINALQPKLSSTIFQSFFGYQDIEITGTAERFSDRLSKFVSTYKDISAKKIVLQLMPTKIIESSMVLAIFVVVVYGIYFLPDREALLALLGIYILSAYRIIPSINRIMIAINGLIETQYAFDIIGELDRSEDICKKSISKEIEFKREIAVKDISFRYPNMENDILNHFTLTIKRGETLGIVGKSGNGKTTLMNILLGFLKPYRGLVTIDGVELNDSNMESWRSKIGYVAQDIFLLDASFGENIAFGLDRDEIDMKKLSRVVSLASLDELVDTLPNGIDTNIGERGTRLSGGQRQRVGIARALYYDSEILFFDEATSSLDSETQRDIANAITSLSHKGLTMIIITHRLSTLDGVDRIIEI</sequence>
<dbReference type="Gene3D" id="3.40.50.300">
    <property type="entry name" value="P-loop containing nucleotide triphosphate hydrolases"/>
    <property type="match status" value="1"/>
</dbReference>
<gene>
    <name evidence="10" type="ORF">MNB_SV-6-1942</name>
</gene>
<evidence type="ECO:0000313" key="10">
    <source>
        <dbReference type="EMBL" id="SFV55501.1"/>
    </source>
</evidence>
<dbReference type="InterPro" id="IPR003593">
    <property type="entry name" value="AAA+_ATPase"/>
</dbReference>
<evidence type="ECO:0000256" key="7">
    <source>
        <dbReference type="SAM" id="Phobius"/>
    </source>
</evidence>
<feature type="transmembrane region" description="Helical" evidence="7">
    <location>
        <begin position="186"/>
        <end position="204"/>
    </location>
</feature>
<dbReference type="PANTHER" id="PTHR24221:SF654">
    <property type="entry name" value="ATP-BINDING CASSETTE SUB-FAMILY B MEMBER 6"/>
    <property type="match status" value="1"/>
</dbReference>
<keyword evidence="4 10" id="KW-0067">ATP-binding</keyword>
<dbReference type="GO" id="GO:0034040">
    <property type="term" value="F:ATPase-coupled lipid transmembrane transporter activity"/>
    <property type="evidence" value="ECO:0007669"/>
    <property type="project" value="TreeGrafter"/>
</dbReference>
<organism evidence="10">
    <name type="scientific">hydrothermal vent metagenome</name>
    <dbReference type="NCBI Taxonomy" id="652676"/>
    <lineage>
        <taxon>unclassified sequences</taxon>
        <taxon>metagenomes</taxon>
        <taxon>ecological metagenomes</taxon>
    </lineage>
</organism>
<dbReference type="PROSITE" id="PS50893">
    <property type="entry name" value="ABC_TRANSPORTER_2"/>
    <property type="match status" value="1"/>
</dbReference>
<accession>A0A1W1BPU2</accession>
<evidence type="ECO:0000256" key="1">
    <source>
        <dbReference type="ARBA" id="ARBA00004141"/>
    </source>
</evidence>
<dbReference type="GO" id="GO:0016020">
    <property type="term" value="C:membrane"/>
    <property type="evidence" value="ECO:0007669"/>
    <property type="project" value="UniProtKB-SubCell"/>
</dbReference>
<evidence type="ECO:0000259" key="9">
    <source>
        <dbReference type="PROSITE" id="PS50929"/>
    </source>
</evidence>
<evidence type="ECO:0000256" key="2">
    <source>
        <dbReference type="ARBA" id="ARBA00022692"/>
    </source>
</evidence>
<protein>
    <submittedName>
        <fullName evidence="10">Multidrug resistance ABC transporter ATP-binding and permease protein</fullName>
    </submittedName>
</protein>
<feature type="transmembrane region" description="Helical" evidence="7">
    <location>
        <begin position="82"/>
        <end position="107"/>
    </location>
</feature>
<dbReference type="GO" id="GO:0016887">
    <property type="term" value="F:ATP hydrolysis activity"/>
    <property type="evidence" value="ECO:0007669"/>
    <property type="project" value="InterPro"/>
</dbReference>
<comment type="subcellular location">
    <subcellularLocation>
        <location evidence="1">Membrane</location>
        <topology evidence="1">Multi-pass membrane protein</topology>
    </subcellularLocation>
</comment>
<dbReference type="PROSITE" id="PS50929">
    <property type="entry name" value="ABC_TM1F"/>
    <property type="match status" value="1"/>
</dbReference>
<keyword evidence="3" id="KW-0547">Nucleotide-binding</keyword>
<dbReference type="PROSITE" id="PS00211">
    <property type="entry name" value="ABC_TRANSPORTER_1"/>
    <property type="match status" value="1"/>
</dbReference>
<dbReference type="InterPro" id="IPR027417">
    <property type="entry name" value="P-loop_NTPase"/>
</dbReference>
<evidence type="ECO:0000256" key="3">
    <source>
        <dbReference type="ARBA" id="ARBA00022741"/>
    </source>
</evidence>
<dbReference type="SMART" id="SM00382">
    <property type="entry name" value="AAA"/>
    <property type="match status" value="1"/>
</dbReference>
<evidence type="ECO:0000259" key="8">
    <source>
        <dbReference type="PROSITE" id="PS50893"/>
    </source>
</evidence>
<dbReference type="SUPFAM" id="SSF90123">
    <property type="entry name" value="ABC transporter transmembrane region"/>
    <property type="match status" value="1"/>
</dbReference>
<feature type="domain" description="ABC transmembrane type-1" evidence="9">
    <location>
        <begin position="29"/>
        <end position="330"/>
    </location>
</feature>
<dbReference type="EMBL" id="FPHC01000037">
    <property type="protein sequence ID" value="SFV55501.1"/>
    <property type="molecule type" value="Genomic_DNA"/>
</dbReference>
<feature type="domain" description="ABC transporter" evidence="8">
    <location>
        <begin position="362"/>
        <end position="573"/>
    </location>
</feature>
<dbReference type="GO" id="GO:0140359">
    <property type="term" value="F:ABC-type transporter activity"/>
    <property type="evidence" value="ECO:0007669"/>
    <property type="project" value="InterPro"/>
</dbReference>